<dbReference type="PROSITE" id="PS50975">
    <property type="entry name" value="ATP_GRASP"/>
    <property type="match status" value="1"/>
</dbReference>
<feature type="domain" description="ATP-grasp" evidence="8">
    <location>
        <begin position="99"/>
        <end position="290"/>
    </location>
</feature>
<evidence type="ECO:0000256" key="6">
    <source>
        <dbReference type="PROSITE-ProRule" id="PRU00409"/>
    </source>
</evidence>
<dbReference type="GO" id="GO:0004075">
    <property type="term" value="F:biotin carboxylase activity"/>
    <property type="evidence" value="ECO:0007669"/>
    <property type="project" value="UniProtKB-EC"/>
</dbReference>
<keyword evidence="4 6" id="KW-0067">ATP-binding</keyword>
<comment type="cofactor">
    <cofactor evidence="1">
        <name>biotin</name>
        <dbReference type="ChEBI" id="CHEBI:57586"/>
    </cofactor>
</comment>
<dbReference type="InterPro" id="IPR050856">
    <property type="entry name" value="Biotin_carboxylase_complex"/>
</dbReference>
<evidence type="ECO:0000256" key="4">
    <source>
        <dbReference type="ARBA" id="ARBA00022840"/>
    </source>
</evidence>
<dbReference type="InterPro" id="IPR000089">
    <property type="entry name" value="Biotin_lipoyl"/>
</dbReference>
<dbReference type="EMBL" id="BOMW01000024">
    <property type="protein sequence ID" value="GIF05209.1"/>
    <property type="molecule type" value="Genomic_DNA"/>
</dbReference>
<evidence type="ECO:0000313" key="11">
    <source>
        <dbReference type="Proteomes" id="UP000629619"/>
    </source>
</evidence>
<evidence type="ECO:0000259" key="7">
    <source>
        <dbReference type="PROSITE" id="PS50968"/>
    </source>
</evidence>
<dbReference type="GO" id="GO:0046872">
    <property type="term" value="F:metal ion binding"/>
    <property type="evidence" value="ECO:0007669"/>
    <property type="project" value="InterPro"/>
</dbReference>
<dbReference type="PROSITE" id="PS00867">
    <property type="entry name" value="CPSASE_2"/>
    <property type="match status" value="1"/>
</dbReference>
<dbReference type="InterPro" id="IPR005482">
    <property type="entry name" value="Biotin_COase_C"/>
</dbReference>
<dbReference type="Pfam" id="PF00289">
    <property type="entry name" value="Biotin_carb_N"/>
    <property type="match status" value="1"/>
</dbReference>
<dbReference type="SUPFAM" id="SSF51246">
    <property type="entry name" value="Rudiment single hybrid motif"/>
    <property type="match status" value="1"/>
</dbReference>
<dbReference type="InterPro" id="IPR016185">
    <property type="entry name" value="PreATP-grasp_dom_sf"/>
</dbReference>
<dbReference type="Gene3D" id="2.40.50.100">
    <property type="match status" value="1"/>
</dbReference>
<dbReference type="Proteomes" id="UP000629619">
    <property type="component" value="Unassembled WGS sequence"/>
</dbReference>
<dbReference type="SUPFAM" id="SSF51230">
    <property type="entry name" value="Single hybrid motif"/>
    <property type="match status" value="1"/>
</dbReference>
<evidence type="ECO:0000256" key="3">
    <source>
        <dbReference type="ARBA" id="ARBA00022741"/>
    </source>
</evidence>
<dbReference type="AlphaFoldDB" id="A0A919N683"/>
<evidence type="ECO:0000256" key="2">
    <source>
        <dbReference type="ARBA" id="ARBA00022598"/>
    </source>
</evidence>
<dbReference type="SUPFAM" id="SSF56059">
    <property type="entry name" value="Glutathione synthetase ATP-binding domain-like"/>
    <property type="match status" value="1"/>
</dbReference>
<dbReference type="InterPro" id="IPR011764">
    <property type="entry name" value="Biotin_carboxylation_dom"/>
</dbReference>
<dbReference type="InterPro" id="IPR005481">
    <property type="entry name" value="BC-like_N"/>
</dbReference>
<protein>
    <submittedName>
        <fullName evidence="10">Acetyl/propionyl-CoA carboxylase subuit alpha</fullName>
    </submittedName>
</protein>
<dbReference type="Pfam" id="PF00364">
    <property type="entry name" value="Biotin_lipoyl"/>
    <property type="match status" value="1"/>
</dbReference>
<feature type="domain" description="Biotin carboxylation" evidence="9">
    <location>
        <begin position="1"/>
        <end position="416"/>
    </location>
</feature>
<proteinExistence type="predicted"/>
<evidence type="ECO:0000256" key="1">
    <source>
        <dbReference type="ARBA" id="ARBA00001953"/>
    </source>
</evidence>
<organism evidence="10 11">
    <name type="scientific">Actinoplanes siamensis</name>
    <dbReference type="NCBI Taxonomy" id="1223317"/>
    <lineage>
        <taxon>Bacteria</taxon>
        <taxon>Bacillati</taxon>
        <taxon>Actinomycetota</taxon>
        <taxon>Actinomycetes</taxon>
        <taxon>Micromonosporales</taxon>
        <taxon>Micromonosporaceae</taxon>
        <taxon>Actinoplanes</taxon>
    </lineage>
</organism>
<evidence type="ECO:0000256" key="5">
    <source>
        <dbReference type="ARBA" id="ARBA00023267"/>
    </source>
</evidence>
<sequence length="624" mass="65638">MIRKLLVANRGEIARRVFRTCRELGIETVAVYAESADPHVREADVAVAVDSFLDAERIVAAARMSGADAVHPGYGFLSENAGFARAVEAAGLIWIGPAPDAIEAMGDKIRAKKLAAAAGVPVLGGDETFPLLIKAAAGGGGRGMRVVTDPGALRTELAAAAAEAESAFGDGTVFTEPYLPEARHVEVQVLGDRHGRIWVVGDRDCSVQRRHQKIVEEAPAPGLRSRRELHRYARAVAEAVGYRGAGTVEFLVDGDRMYFLEMNTRLQVEHPVTEAVTGLDLVAWQLAIAEGRELPAEPPATTGHAVEVRLYAEDPAAGFAPQTGRLRAFGFEAPGVRVDSGVEAGSAVGVRYDAMLAKIISYGPDRASAIRLLADALRRGVVHGLTTNLGLLRAILADEDFRAGRVDTALLDRRLAAWTRPPEDHTVRKAALAAAVGSAFLAATSANVQPRIPVAWRNVPSRERTRTYRWGGAEYTVGYAGRGGRIESSWLPGVSVLSVDDQHVVLDDHGVRETYRVTVVDGGADVHGPSGAYDLHAVPRFPDPSAHLAAGSLLASMPGAVVAVHVAAGDSVRAGAPVVVLEAMKMQQTLTAPAGGVVTSLAAAVGQQVAAGDVLAVIDPGEPG</sequence>
<evidence type="ECO:0000259" key="8">
    <source>
        <dbReference type="PROSITE" id="PS50975"/>
    </source>
</evidence>
<keyword evidence="5" id="KW-0092">Biotin</keyword>
<evidence type="ECO:0000259" key="9">
    <source>
        <dbReference type="PROSITE" id="PS50979"/>
    </source>
</evidence>
<dbReference type="SUPFAM" id="SSF52440">
    <property type="entry name" value="PreATP-grasp domain"/>
    <property type="match status" value="1"/>
</dbReference>
<dbReference type="InterPro" id="IPR005479">
    <property type="entry name" value="CPAse_ATP-bd"/>
</dbReference>
<dbReference type="PROSITE" id="PS50979">
    <property type="entry name" value="BC"/>
    <property type="match status" value="1"/>
</dbReference>
<reference evidence="10" key="1">
    <citation type="submission" date="2021-01" db="EMBL/GenBank/DDBJ databases">
        <title>Whole genome shotgun sequence of Actinoplanes siamensis NBRC 109076.</title>
        <authorList>
            <person name="Komaki H."/>
            <person name="Tamura T."/>
        </authorList>
    </citation>
    <scope>NUCLEOTIDE SEQUENCE</scope>
    <source>
        <strain evidence="10">NBRC 109076</strain>
    </source>
</reference>
<dbReference type="InterPro" id="IPR011054">
    <property type="entry name" value="Rudment_hybrid_motif"/>
</dbReference>
<accession>A0A919N683</accession>
<evidence type="ECO:0000313" key="10">
    <source>
        <dbReference type="EMBL" id="GIF05209.1"/>
    </source>
</evidence>
<feature type="domain" description="Lipoyl-binding" evidence="7">
    <location>
        <begin position="538"/>
        <end position="619"/>
    </location>
</feature>
<keyword evidence="2" id="KW-0436">Ligase</keyword>
<dbReference type="InterPro" id="IPR011761">
    <property type="entry name" value="ATP-grasp"/>
</dbReference>
<keyword evidence="3 6" id="KW-0547">Nucleotide-binding</keyword>
<keyword evidence="11" id="KW-1185">Reference proteome</keyword>
<dbReference type="Pfam" id="PF02786">
    <property type="entry name" value="CPSase_L_D2"/>
    <property type="match status" value="1"/>
</dbReference>
<dbReference type="PROSITE" id="PS50968">
    <property type="entry name" value="BIOTINYL_LIPOYL"/>
    <property type="match status" value="1"/>
</dbReference>
<dbReference type="PANTHER" id="PTHR18866:SF126">
    <property type="entry name" value="BIOTIN CARBOXYLASE"/>
    <property type="match status" value="1"/>
</dbReference>
<dbReference type="Gene3D" id="3.30.470.20">
    <property type="entry name" value="ATP-grasp fold, B domain"/>
    <property type="match status" value="1"/>
</dbReference>
<dbReference type="PANTHER" id="PTHR18866">
    <property type="entry name" value="CARBOXYLASE:PYRUVATE/ACETYL-COA/PROPIONYL-COA CARBOXYLASE"/>
    <property type="match status" value="1"/>
</dbReference>
<dbReference type="PROSITE" id="PS00866">
    <property type="entry name" value="CPSASE_1"/>
    <property type="match status" value="1"/>
</dbReference>
<gene>
    <name evidence="10" type="ORF">Asi03nite_27470</name>
</gene>
<dbReference type="Pfam" id="PF02785">
    <property type="entry name" value="Biotin_carb_C"/>
    <property type="match status" value="1"/>
</dbReference>
<dbReference type="GO" id="GO:0005524">
    <property type="term" value="F:ATP binding"/>
    <property type="evidence" value="ECO:0007669"/>
    <property type="project" value="UniProtKB-UniRule"/>
</dbReference>
<dbReference type="SMART" id="SM00878">
    <property type="entry name" value="Biotin_carb_C"/>
    <property type="match status" value="1"/>
</dbReference>
<dbReference type="RefSeq" id="WP_203679834.1">
    <property type="nucleotide sequence ID" value="NZ_BOMW01000024.1"/>
</dbReference>
<dbReference type="CDD" id="cd06850">
    <property type="entry name" value="biotinyl_domain"/>
    <property type="match status" value="1"/>
</dbReference>
<comment type="caution">
    <text evidence="10">The sequence shown here is derived from an EMBL/GenBank/DDBJ whole genome shotgun (WGS) entry which is preliminary data.</text>
</comment>
<dbReference type="InterPro" id="IPR011053">
    <property type="entry name" value="Single_hybrid_motif"/>
</dbReference>
<name>A0A919N683_9ACTN</name>